<feature type="region of interest" description="Disordered" evidence="1">
    <location>
        <begin position="651"/>
        <end position="676"/>
    </location>
</feature>
<dbReference type="OMA" id="DRRFFPR"/>
<proteinExistence type="predicted"/>
<dbReference type="InParanoid" id="A7F2N2"/>
<protein>
    <recommendedName>
        <fullName evidence="2">F-box domain-containing protein</fullName>
    </recommendedName>
</protein>
<evidence type="ECO:0000313" key="3">
    <source>
        <dbReference type="EMBL" id="EDN95974.1"/>
    </source>
</evidence>
<dbReference type="PANTHER" id="PTHR13252:SF9">
    <property type="entry name" value="F-BOX ONLY PROTEIN 28"/>
    <property type="match status" value="1"/>
</dbReference>
<evidence type="ECO:0000313" key="4">
    <source>
        <dbReference type="Proteomes" id="UP000001312"/>
    </source>
</evidence>
<dbReference type="GeneID" id="5483190"/>
<dbReference type="Gene3D" id="1.20.1280.50">
    <property type="match status" value="1"/>
</dbReference>
<accession>A7F2N2</accession>
<dbReference type="SUPFAM" id="SSF81383">
    <property type="entry name" value="F-box domain"/>
    <property type="match status" value="1"/>
</dbReference>
<dbReference type="HOGENOM" id="CLU_030037_0_0_1"/>
<dbReference type="GO" id="GO:0000209">
    <property type="term" value="P:protein polyubiquitination"/>
    <property type="evidence" value="ECO:0000318"/>
    <property type="project" value="GO_Central"/>
</dbReference>
<dbReference type="STRING" id="665079.A7F2N2"/>
<dbReference type="PANTHER" id="PTHR13252">
    <property type="entry name" value="F-BOX ONLY PROTEIN 28"/>
    <property type="match status" value="1"/>
</dbReference>
<dbReference type="eggNOG" id="ENOG502S0AR">
    <property type="taxonomic scope" value="Eukaryota"/>
</dbReference>
<keyword evidence="4" id="KW-1185">Reference proteome</keyword>
<evidence type="ECO:0000259" key="2">
    <source>
        <dbReference type="PROSITE" id="PS50181"/>
    </source>
</evidence>
<dbReference type="InterPro" id="IPR001810">
    <property type="entry name" value="F-box_dom"/>
</dbReference>
<organism evidence="3 4">
    <name type="scientific">Sclerotinia sclerotiorum (strain ATCC 18683 / 1980 / Ss-1)</name>
    <name type="common">White mold</name>
    <name type="synonym">Whetzelinia sclerotiorum</name>
    <dbReference type="NCBI Taxonomy" id="665079"/>
    <lineage>
        <taxon>Eukaryota</taxon>
        <taxon>Fungi</taxon>
        <taxon>Dikarya</taxon>
        <taxon>Ascomycota</taxon>
        <taxon>Pezizomycotina</taxon>
        <taxon>Leotiomycetes</taxon>
        <taxon>Helotiales</taxon>
        <taxon>Sclerotiniaceae</taxon>
        <taxon>Sclerotinia</taxon>
    </lineage>
</organism>
<dbReference type="Proteomes" id="UP000001312">
    <property type="component" value="Unassembled WGS sequence"/>
</dbReference>
<feature type="domain" description="F-box" evidence="2">
    <location>
        <begin position="1"/>
        <end position="44"/>
    </location>
</feature>
<dbReference type="KEGG" id="ssl:SS1G_12180"/>
<dbReference type="EMBL" id="CH476639">
    <property type="protein sequence ID" value="EDN95974.1"/>
    <property type="molecule type" value="Genomic_DNA"/>
</dbReference>
<dbReference type="RefSeq" id="XP_001587150.1">
    <property type="nucleotide sequence ID" value="XM_001587100.1"/>
</dbReference>
<name>A7F2N2_SCLS1</name>
<evidence type="ECO:0000256" key="1">
    <source>
        <dbReference type="SAM" id="MobiDB-lite"/>
    </source>
</evidence>
<dbReference type="InterPro" id="IPR036047">
    <property type="entry name" value="F-box-like_dom_sf"/>
</dbReference>
<dbReference type="InterPro" id="IPR039719">
    <property type="entry name" value="FBXO28"/>
</dbReference>
<gene>
    <name evidence="3" type="ORF">SS1G_12180</name>
</gene>
<dbReference type="AlphaFoldDB" id="A7F2N2"/>
<sequence length="676" mass="74919">MDDLPSEIILNITSYLEPSDIVKLQFVSKRYLELGRDDTLWREQCFTHSSFLDKLRRRQELISSETEDDSGMRELAIALATNNGTGDSRLHKPRQEARDLRSKANERIRILANWDPSYPTEKVKWYDEYIARNAPISTSWLQQPRHRESASREHLEVRGMAVYTPKGDTRATMVVAPLDDGSICIWDIGANASRKGSIVARSKSGILAESGRSQDLKARSKMISTGVTECISVDSTLKKAYVAVQSGLVEVDLETLQTVNHEAYPFSITALSEAKHPTPLTVGTNLSLYLHDSRQRANVGSPSQIERLDSFKVTSGSTDKSFSFKSLLNPEPSSDYAHLYQPGPLSIVHLPSSGDDWNGNGDIYVAGRFPSILNYDRRNFPKLRGTIHSGARLSQIATLPYPFASMEKDLARRGELSVEQVWKAKTRPGKTLIACGEYNSKGSLEMYGLCSDPNLSTISSQFSAGRLQDSTMKNRQTSSSSKLLSVANHGTRIVVSDGGGNLKWFERDGFTESRRWNIAHGSVEAPRGIFGTLGDSYMDSGSGDIAIKIQTTDSGIDERPVNENDLILWTGDKVGLLNFSSKPGFTADSFEDTPKTAEEALQEKEERTHAATMRRALEMQANEVRLAVLVCRSENKARQDSGNCLWVRVRSEGKSKSKKSKSKCVGVLSSKRLGSK</sequence>
<dbReference type="PROSITE" id="PS50181">
    <property type="entry name" value="FBOX"/>
    <property type="match status" value="1"/>
</dbReference>
<reference evidence="4" key="1">
    <citation type="journal article" date="2011" name="PLoS Genet.">
        <title>Genomic analysis of the necrotrophic fungal pathogens Sclerotinia sclerotiorum and Botrytis cinerea.</title>
        <authorList>
            <person name="Amselem J."/>
            <person name="Cuomo C.A."/>
            <person name="van Kan J.A."/>
            <person name="Viaud M."/>
            <person name="Benito E.P."/>
            <person name="Couloux A."/>
            <person name="Coutinho P.M."/>
            <person name="de Vries R.P."/>
            <person name="Dyer P.S."/>
            <person name="Fillinger S."/>
            <person name="Fournier E."/>
            <person name="Gout L."/>
            <person name="Hahn M."/>
            <person name="Kohn L."/>
            <person name="Lapalu N."/>
            <person name="Plummer K.M."/>
            <person name="Pradier J.M."/>
            <person name="Quevillon E."/>
            <person name="Sharon A."/>
            <person name="Simon A."/>
            <person name="ten Have A."/>
            <person name="Tudzynski B."/>
            <person name="Tudzynski P."/>
            <person name="Wincker P."/>
            <person name="Andrew M."/>
            <person name="Anthouard V."/>
            <person name="Beever R.E."/>
            <person name="Beffa R."/>
            <person name="Benoit I."/>
            <person name="Bouzid O."/>
            <person name="Brault B."/>
            <person name="Chen Z."/>
            <person name="Choquer M."/>
            <person name="Collemare J."/>
            <person name="Cotton P."/>
            <person name="Danchin E.G."/>
            <person name="Da Silva C."/>
            <person name="Gautier A."/>
            <person name="Giraud C."/>
            <person name="Giraud T."/>
            <person name="Gonzalez C."/>
            <person name="Grossetete S."/>
            <person name="Guldener U."/>
            <person name="Henrissat B."/>
            <person name="Howlett B.J."/>
            <person name="Kodira C."/>
            <person name="Kretschmer M."/>
            <person name="Lappartient A."/>
            <person name="Leroch M."/>
            <person name="Levis C."/>
            <person name="Mauceli E."/>
            <person name="Neuveglise C."/>
            <person name="Oeser B."/>
            <person name="Pearson M."/>
            <person name="Poulain J."/>
            <person name="Poussereau N."/>
            <person name="Quesneville H."/>
            <person name="Rascle C."/>
            <person name="Schumacher J."/>
            <person name="Segurens B."/>
            <person name="Sexton A."/>
            <person name="Silva E."/>
            <person name="Sirven C."/>
            <person name="Soanes D.M."/>
            <person name="Talbot N.J."/>
            <person name="Templeton M."/>
            <person name="Yandava C."/>
            <person name="Yarden O."/>
            <person name="Zeng Q."/>
            <person name="Rollins J.A."/>
            <person name="Lebrun M.H."/>
            <person name="Dickman M."/>
        </authorList>
    </citation>
    <scope>NUCLEOTIDE SEQUENCE [LARGE SCALE GENOMIC DNA]</scope>
    <source>
        <strain evidence="4">ATCC 18683 / 1980 / Ss-1</strain>
    </source>
</reference>
<dbReference type="SMART" id="SM00256">
    <property type="entry name" value="FBOX"/>
    <property type="match status" value="1"/>
</dbReference>
<dbReference type="Pfam" id="PF12937">
    <property type="entry name" value="F-box-like"/>
    <property type="match status" value="1"/>
</dbReference>
<feature type="compositionally biased region" description="Low complexity" evidence="1">
    <location>
        <begin position="663"/>
        <end position="676"/>
    </location>
</feature>